<evidence type="ECO:0000256" key="1">
    <source>
        <dbReference type="SAM" id="MobiDB-lite"/>
    </source>
</evidence>
<proteinExistence type="predicted"/>
<sequence>MDWQAAINLNRDALLRVLGTLLAIVTPHLSRQSRSAILRVLRPAESAARRLIVIAAKLYKEAQRKPASMAQSNRLPNFAAFKPTAKTPRFKLFDPRKRLIEFQKPKQISKFMPRISVIGVSNPLFYKTRPPRELTTKNLCQRLAALQEALNDLPKQAKRLARQLEKRKTAPAGPRRVPPLRPGLPPGYRSNPAHEVDALLKECHRLALYALKPPT</sequence>
<organism evidence="2 3">
    <name type="scientific">Ahrensia kielensis</name>
    <dbReference type="NCBI Taxonomy" id="76980"/>
    <lineage>
        <taxon>Bacteria</taxon>
        <taxon>Pseudomonadati</taxon>
        <taxon>Pseudomonadota</taxon>
        <taxon>Alphaproteobacteria</taxon>
        <taxon>Hyphomicrobiales</taxon>
        <taxon>Ahrensiaceae</taxon>
        <taxon>Ahrensia</taxon>
    </lineage>
</organism>
<feature type="region of interest" description="Disordered" evidence="1">
    <location>
        <begin position="165"/>
        <end position="189"/>
    </location>
</feature>
<protein>
    <submittedName>
        <fullName evidence="2">Uncharacterized protein</fullName>
    </submittedName>
</protein>
<evidence type="ECO:0000313" key="3">
    <source>
        <dbReference type="Proteomes" id="UP001477870"/>
    </source>
</evidence>
<dbReference type="RefSeq" id="WP_342848476.1">
    <property type="nucleotide sequence ID" value="NZ_JBBMQO010000005.1"/>
</dbReference>
<keyword evidence="3" id="KW-1185">Reference proteome</keyword>
<comment type="caution">
    <text evidence="2">The sequence shown here is derived from an EMBL/GenBank/DDBJ whole genome shotgun (WGS) entry which is preliminary data.</text>
</comment>
<feature type="compositionally biased region" description="Pro residues" evidence="1">
    <location>
        <begin position="176"/>
        <end position="185"/>
    </location>
</feature>
<accession>A0ABU9T7L9</accession>
<dbReference type="Proteomes" id="UP001477870">
    <property type="component" value="Unassembled WGS sequence"/>
</dbReference>
<evidence type="ECO:0000313" key="2">
    <source>
        <dbReference type="EMBL" id="MEM5502118.1"/>
    </source>
</evidence>
<gene>
    <name evidence="2" type="ORF">WNY59_11000</name>
</gene>
<name>A0ABU9T7L9_9HYPH</name>
<reference evidence="2 3" key="1">
    <citation type="submission" date="2024-03" db="EMBL/GenBank/DDBJ databases">
        <title>Community enrichment and isolation of bacterial strains for fucoidan degradation.</title>
        <authorList>
            <person name="Sichert A."/>
        </authorList>
    </citation>
    <scope>NUCLEOTIDE SEQUENCE [LARGE SCALE GENOMIC DNA]</scope>
    <source>
        <strain evidence="2 3">AS62</strain>
    </source>
</reference>
<dbReference type="EMBL" id="JBBMQO010000005">
    <property type="protein sequence ID" value="MEM5502118.1"/>
    <property type="molecule type" value="Genomic_DNA"/>
</dbReference>